<evidence type="ECO:0000313" key="6">
    <source>
        <dbReference type="EMBL" id="BBY27672.1"/>
    </source>
</evidence>
<dbReference type="EMBL" id="AP022588">
    <property type="protein sequence ID" value="BBY27672.1"/>
    <property type="molecule type" value="Genomic_DNA"/>
</dbReference>
<dbReference type="PROSITE" id="PS50977">
    <property type="entry name" value="HTH_TETR_2"/>
    <property type="match status" value="1"/>
</dbReference>
<organism evidence="6 7">
    <name type="scientific">Mycolicibacterium sediminis</name>
    <dbReference type="NCBI Taxonomy" id="1286180"/>
    <lineage>
        <taxon>Bacteria</taxon>
        <taxon>Bacillati</taxon>
        <taxon>Actinomycetota</taxon>
        <taxon>Actinomycetes</taxon>
        <taxon>Mycobacteriales</taxon>
        <taxon>Mycobacteriaceae</taxon>
        <taxon>Mycolicibacterium</taxon>
    </lineage>
</organism>
<reference evidence="6 7" key="1">
    <citation type="journal article" date="2019" name="Emerg. Microbes Infect.">
        <title>Comprehensive subspecies identification of 175 nontuberculous mycobacteria species based on 7547 genomic profiles.</title>
        <authorList>
            <person name="Matsumoto Y."/>
            <person name="Kinjo T."/>
            <person name="Motooka D."/>
            <person name="Nabeya D."/>
            <person name="Jung N."/>
            <person name="Uechi K."/>
            <person name="Horii T."/>
            <person name="Iida T."/>
            <person name="Fujita J."/>
            <person name="Nakamura S."/>
        </authorList>
    </citation>
    <scope>NUCLEOTIDE SEQUENCE [LARGE SCALE GENOMIC DNA]</scope>
    <source>
        <strain evidence="6 7">JCM 17899</strain>
    </source>
</reference>
<dbReference type="PANTHER" id="PTHR30055:SF149">
    <property type="entry name" value="TETR-FAMILY TRANSCRIPTIONAL REGULATOR"/>
    <property type="match status" value="1"/>
</dbReference>
<dbReference type="InterPro" id="IPR050109">
    <property type="entry name" value="HTH-type_TetR-like_transc_reg"/>
</dbReference>
<dbReference type="InterPro" id="IPR023772">
    <property type="entry name" value="DNA-bd_HTH_TetR-type_CS"/>
</dbReference>
<dbReference type="SUPFAM" id="SSF48498">
    <property type="entry name" value="Tetracyclin repressor-like, C-terminal domain"/>
    <property type="match status" value="1"/>
</dbReference>
<dbReference type="InterPro" id="IPR001647">
    <property type="entry name" value="HTH_TetR"/>
</dbReference>
<dbReference type="PANTHER" id="PTHR30055">
    <property type="entry name" value="HTH-TYPE TRANSCRIPTIONAL REGULATOR RUTR"/>
    <property type="match status" value="1"/>
</dbReference>
<evidence type="ECO:0000256" key="4">
    <source>
        <dbReference type="PROSITE-ProRule" id="PRU00335"/>
    </source>
</evidence>
<gene>
    <name evidence="6" type="ORF">MSEDJ_17680</name>
</gene>
<dbReference type="InterPro" id="IPR011075">
    <property type="entry name" value="TetR_C"/>
</dbReference>
<dbReference type="InterPro" id="IPR036271">
    <property type="entry name" value="Tet_transcr_reg_TetR-rel_C_sf"/>
</dbReference>
<dbReference type="PROSITE" id="PS01081">
    <property type="entry name" value="HTH_TETR_1"/>
    <property type="match status" value="1"/>
</dbReference>
<protein>
    <submittedName>
        <fullName evidence="6">Putative HTH-type transcriptional regulator</fullName>
    </submittedName>
</protein>
<accession>A0A7I7QMZ8</accession>
<dbReference type="GO" id="GO:0000976">
    <property type="term" value="F:transcription cis-regulatory region binding"/>
    <property type="evidence" value="ECO:0007669"/>
    <property type="project" value="TreeGrafter"/>
</dbReference>
<evidence type="ECO:0000259" key="5">
    <source>
        <dbReference type="PROSITE" id="PS50977"/>
    </source>
</evidence>
<keyword evidence="2 4" id="KW-0238">DNA-binding</keyword>
<dbReference type="KEGG" id="msei:MSEDJ_17680"/>
<evidence type="ECO:0000256" key="1">
    <source>
        <dbReference type="ARBA" id="ARBA00023015"/>
    </source>
</evidence>
<proteinExistence type="predicted"/>
<evidence type="ECO:0000256" key="2">
    <source>
        <dbReference type="ARBA" id="ARBA00023125"/>
    </source>
</evidence>
<keyword evidence="3" id="KW-0804">Transcription</keyword>
<dbReference type="Gene3D" id="1.10.10.60">
    <property type="entry name" value="Homeodomain-like"/>
    <property type="match status" value="1"/>
</dbReference>
<dbReference type="AlphaFoldDB" id="A0A7I7QMZ8"/>
<sequence length="202" mass="22706">MRRTSTPTAPAETKPRWTKREAELLAVTLRHLQEHGYDRLTVESVATDARSSKATLYRRWPSKERLVLAAFIEGTNCSDVPPQTGSLRGDLLHIGNEICRQSSEHASTMRAVLMELDRSPELGEAFETEFLVQRRKVYDEVLAAAVDRGEIDAEVITTELNDLLAGYLVFRFLMPGKSPTEDTVVALVDGVLLPSLTRNRRR</sequence>
<feature type="domain" description="HTH tetR-type" evidence="5">
    <location>
        <begin position="18"/>
        <end position="78"/>
    </location>
</feature>
<evidence type="ECO:0000313" key="7">
    <source>
        <dbReference type="Proteomes" id="UP000467193"/>
    </source>
</evidence>
<keyword evidence="7" id="KW-1185">Reference proteome</keyword>
<feature type="DNA-binding region" description="H-T-H motif" evidence="4">
    <location>
        <begin position="41"/>
        <end position="60"/>
    </location>
</feature>
<dbReference type="SUPFAM" id="SSF46689">
    <property type="entry name" value="Homeodomain-like"/>
    <property type="match status" value="1"/>
</dbReference>
<name>A0A7I7QMZ8_9MYCO</name>
<dbReference type="GO" id="GO:0003700">
    <property type="term" value="F:DNA-binding transcription factor activity"/>
    <property type="evidence" value="ECO:0007669"/>
    <property type="project" value="TreeGrafter"/>
</dbReference>
<dbReference type="Pfam" id="PF16859">
    <property type="entry name" value="TetR_C_11"/>
    <property type="match status" value="1"/>
</dbReference>
<dbReference type="Pfam" id="PF00440">
    <property type="entry name" value="TetR_N"/>
    <property type="match status" value="1"/>
</dbReference>
<dbReference type="Gene3D" id="1.10.357.10">
    <property type="entry name" value="Tetracycline Repressor, domain 2"/>
    <property type="match status" value="1"/>
</dbReference>
<keyword evidence="1" id="KW-0805">Transcription regulation</keyword>
<dbReference type="Proteomes" id="UP000467193">
    <property type="component" value="Chromosome"/>
</dbReference>
<dbReference type="InterPro" id="IPR009057">
    <property type="entry name" value="Homeodomain-like_sf"/>
</dbReference>
<evidence type="ECO:0000256" key="3">
    <source>
        <dbReference type="ARBA" id="ARBA00023163"/>
    </source>
</evidence>